<dbReference type="InterPro" id="IPR012338">
    <property type="entry name" value="Beta-lactam/transpept-like"/>
</dbReference>
<dbReference type="SUPFAM" id="SSF56601">
    <property type="entry name" value="beta-lactamase/transpeptidase-like"/>
    <property type="match status" value="1"/>
</dbReference>
<dbReference type="PANTHER" id="PTHR46825">
    <property type="entry name" value="D-ALANYL-D-ALANINE-CARBOXYPEPTIDASE/ENDOPEPTIDASE AMPH"/>
    <property type="match status" value="1"/>
</dbReference>
<dbReference type="InterPro" id="IPR006311">
    <property type="entry name" value="TAT_signal"/>
</dbReference>
<evidence type="ECO:0000313" key="3">
    <source>
        <dbReference type="EMBL" id="TCC48805.1"/>
    </source>
</evidence>
<organism evidence="3 4">
    <name type="scientific">Kribbella capetownensis</name>
    <dbReference type="NCBI Taxonomy" id="1572659"/>
    <lineage>
        <taxon>Bacteria</taxon>
        <taxon>Bacillati</taxon>
        <taxon>Actinomycetota</taxon>
        <taxon>Actinomycetes</taxon>
        <taxon>Propionibacteriales</taxon>
        <taxon>Kribbellaceae</taxon>
        <taxon>Kribbella</taxon>
    </lineage>
</organism>
<sequence length="391" mass="42307">MASTPSRRTLLTASLAGVAAASLTAPAEAAAGSARGTTQRIDEIVAAIRPPGVGITVAVSKHGRTIFTKGYGLRDRGKPDVFTGEDFFEVEQLDDRLHLSRGKRPATGDTIYNLGSISKGFTSAAVLRLHERGKLSVHDPLGKYLPGFPRGAAITLLQLLQQVSGITDYNQFPLFEPAYDAFVASGERDHSEVVAKLQTLPLQFPPGSQYAYSNTNYLLLGLVVQKVTRMTLGEYLAQSFFRPLRMRDTRQSYPELGSRDVALGYYAAADGVRRAYQWNLPWMLGAGGITGTAEDLARWDAALLRPGLFRAETLQLMFTPNLGSYACGWVAQTYEGKPLIWHNGTVGGFHAMHALFPDDGIAVVLLGNDQTTQAQLDPSATAVFDAITAAR</sequence>
<dbReference type="PROSITE" id="PS51318">
    <property type="entry name" value="TAT"/>
    <property type="match status" value="1"/>
</dbReference>
<name>A0A4R0K1V7_9ACTN</name>
<dbReference type="OrthoDB" id="9809635at2"/>
<dbReference type="Gene3D" id="3.40.710.10">
    <property type="entry name" value="DD-peptidase/beta-lactamase superfamily"/>
    <property type="match status" value="1"/>
</dbReference>
<dbReference type="InterPro" id="IPR001466">
    <property type="entry name" value="Beta-lactam-related"/>
</dbReference>
<dbReference type="GO" id="GO:0016787">
    <property type="term" value="F:hydrolase activity"/>
    <property type="evidence" value="ECO:0007669"/>
    <property type="project" value="UniProtKB-KW"/>
</dbReference>
<protein>
    <submittedName>
        <fullName evidence="3">Class A beta-lactamase-related serine hydrolase</fullName>
    </submittedName>
</protein>
<evidence type="ECO:0000313" key="4">
    <source>
        <dbReference type="Proteomes" id="UP000293342"/>
    </source>
</evidence>
<keyword evidence="4" id="KW-1185">Reference proteome</keyword>
<dbReference type="Pfam" id="PF00144">
    <property type="entry name" value="Beta-lactamase"/>
    <property type="match status" value="1"/>
</dbReference>
<dbReference type="Proteomes" id="UP000293342">
    <property type="component" value="Unassembled WGS sequence"/>
</dbReference>
<evidence type="ECO:0000256" key="1">
    <source>
        <dbReference type="SAM" id="SignalP"/>
    </source>
</evidence>
<dbReference type="PANTHER" id="PTHR46825:SF9">
    <property type="entry name" value="BETA-LACTAMASE-RELATED DOMAIN-CONTAINING PROTEIN"/>
    <property type="match status" value="1"/>
</dbReference>
<dbReference type="EMBL" id="SJKD01000004">
    <property type="protein sequence ID" value="TCC48805.1"/>
    <property type="molecule type" value="Genomic_DNA"/>
</dbReference>
<proteinExistence type="predicted"/>
<feature type="domain" description="Beta-lactamase-related" evidence="2">
    <location>
        <begin position="53"/>
        <end position="377"/>
    </location>
</feature>
<dbReference type="InterPro" id="IPR050491">
    <property type="entry name" value="AmpC-like"/>
</dbReference>
<feature type="signal peptide" evidence="1">
    <location>
        <begin position="1"/>
        <end position="29"/>
    </location>
</feature>
<reference evidence="3 4" key="1">
    <citation type="submission" date="2019-02" db="EMBL/GenBank/DDBJ databases">
        <title>Kribbella capetownensis sp. nov. and Kribbella speibonae sp. nov., isolated from soil.</title>
        <authorList>
            <person name="Curtis S.M."/>
            <person name="Norton I."/>
            <person name="Everest G.J."/>
            <person name="Meyers P.R."/>
        </authorList>
    </citation>
    <scope>NUCLEOTIDE SEQUENCE [LARGE SCALE GENOMIC DNA]</scope>
    <source>
        <strain evidence="3 4">YM53</strain>
    </source>
</reference>
<keyword evidence="3" id="KW-0378">Hydrolase</keyword>
<gene>
    <name evidence="3" type="ORF">E0H75_19730</name>
</gene>
<keyword evidence="1" id="KW-0732">Signal</keyword>
<dbReference type="RefSeq" id="WP_131515043.1">
    <property type="nucleotide sequence ID" value="NZ_SJKD01000004.1"/>
</dbReference>
<accession>A0A4R0K1V7</accession>
<dbReference type="AlphaFoldDB" id="A0A4R0K1V7"/>
<comment type="caution">
    <text evidence="3">The sequence shown here is derived from an EMBL/GenBank/DDBJ whole genome shotgun (WGS) entry which is preliminary data.</text>
</comment>
<evidence type="ECO:0000259" key="2">
    <source>
        <dbReference type="Pfam" id="PF00144"/>
    </source>
</evidence>
<feature type="chain" id="PRO_5020669909" evidence="1">
    <location>
        <begin position="30"/>
        <end position="391"/>
    </location>
</feature>